<dbReference type="Proteomes" id="UP000469890">
    <property type="component" value="Unassembled WGS sequence"/>
</dbReference>
<evidence type="ECO:0000313" key="2">
    <source>
        <dbReference type="Proteomes" id="UP000469890"/>
    </source>
</evidence>
<dbReference type="EMBL" id="JAAECE010000004">
    <property type="protein sequence ID" value="KAF1801650.1"/>
    <property type="molecule type" value="Genomic_DNA"/>
</dbReference>
<dbReference type="AlphaFoldDB" id="A0A8H4F1R5"/>
<comment type="caution">
    <text evidence="1">The sequence shown here is derived from an EMBL/GenBank/DDBJ whole genome shotgun (WGS) entry which is preliminary data.</text>
</comment>
<protein>
    <submittedName>
        <fullName evidence="1">Uncharacterized protein</fullName>
    </submittedName>
</protein>
<name>A0A8H4F1R5_MUCCL</name>
<gene>
    <name evidence="1" type="ORF">FB192DRAFT_1373930</name>
</gene>
<sequence length="212" mass="24144">MAIQEKELHPIDQNLFRFNVMYQLRQVESNRALLYKENEKQVLEVLLKSCRDADGNKLRSIIDSIFNPSLQSIPSQATVMINRVSDTINSNESIAVISKATNISSKATALTSETPIMSIAKDVAQDGDTNTNRTLNIDRKQNDTYSSIIERQLFDPKMSKLSVKIKRHRKPTTKTVLPYKAVPDKEYNSSMENLTYQKIPVKRGKAHKRSCK</sequence>
<accession>A0A8H4F1R5</accession>
<organism evidence="1 2">
    <name type="scientific">Mucor circinelloides f. lusitanicus</name>
    <name type="common">Mucor racemosus var. lusitanicus</name>
    <dbReference type="NCBI Taxonomy" id="29924"/>
    <lineage>
        <taxon>Eukaryota</taxon>
        <taxon>Fungi</taxon>
        <taxon>Fungi incertae sedis</taxon>
        <taxon>Mucoromycota</taxon>
        <taxon>Mucoromycotina</taxon>
        <taxon>Mucoromycetes</taxon>
        <taxon>Mucorales</taxon>
        <taxon>Mucorineae</taxon>
        <taxon>Mucoraceae</taxon>
        <taxon>Mucor</taxon>
    </lineage>
</organism>
<reference evidence="1 2" key="1">
    <citation type="submission" date="2019-09" db="EMBL/GenBank/DDBJ databases">
        <authorList>
            <consortium name="DOE Joint Genome Institute"/>
            <person name="Mondo S.J."/>
            <person name="Navarro-Mendoza M.I."/>
            <person name="Perez-Arques C."/>
            <person name="Panchal S."/>
            <person name="Nicolas F.E."/>
            <person name="Ganguly P."/>
            <person name="Pangilinan J."/>
            <person name="Grigoriev I."/>
            <person name="Heitman J."/>
            <person name="Sanya K."/>
            <person name="Garre V."/>
        </authorList>
    </citation>
    <scope>NUCLEOTIDE SEQUENCE [LARGE SCALE GENOMIC DNA]</scope>
    <source>
        <strain evidence="1 2">MU402</strain>
    </source>
</reference>
<evidence type="ECO:0000313" key="1">
    <source>
        <dbReference type="EMBL" id="KAF1801650.1"/>
    </source>
</evidence>
<proteinExistence type="predicted"/>